<reference evidence="4" key="1">
    <citation type="journal article" date="2019" name="Int. J. Syst. Evol. Microbiol.">
        <title>The Global Catalogue of Microorganisms (GCM) 10K type strain sequencing project: providing services to taxonomists for standard genome sequencing and annotation.</title>
        <authorList>
            <consortium name="The Broad Institute Genomics Platform"/>
            <consortium name="The Broad Institute Genome Sequencing Center for Infectious Disease"/>
            <person name="Wu L."/>
            <person name="Ma J."/>
        </authorList>
    </citation>
    <scope>NUCLEOTIDE SEQUENCE [LARGE SCALE GENOMIC DNA]</scope>
    <source>
        <strain evidence="4">CGMCC 4.7455</strain>
    </source>
</reference>
<dbReference type="InterPro" id="IPR003594">
    <property type="entry name" value="HATPase_dom"/>
</dbReference>
<dbReference type="Pfam" id="PF13581">
    <property type="entry name" value="HATPase_c_2"/>
    <property type="match status" value="1"/>
</dbReference>
<dbReference type="Gene3D" id="3.60.40.10">
    <property type="entry name" value="PPM-type phosphatase domain"/>
    <property type="match status" value="1"/>
</dbReference>
<dbReference type="SUPFAM" id="SSF55785">
    <property type="entry name" value="PYP-like sensor domain (PAS domain)"/>
    <property type="match status" value="2"/>
</dbReference>
<dbReference type="Proteomes" id="UP001597365">
    <property type="component" value="Unassembled WGS sequence"/>
</dbReference>
<evidence type="ECO:0000313" key="4">
    <source>
        <dbReference type="Proteomes" id="UP001597365"/>
    </source>
</evidence>
<dbReference type="InterPro" id="IPR036457">
    <property type="entry name" value="PPM-type-like_dom_sf"/>
</dbReference>
<dbReference type="CDD" id="cd16936">
    <property type="entry name" value="HATPase_RsbW-like"/>
    <property type="match status" value="1"/>
</dbReference>
<accession>A0ABW4PMC0</accession>
<evidence type="ECO:0000259" key="2">
    <source>
        <dbReference type="PROSITE" id="PS50112"/>
    </source>
</evidence>
<dbReference type="InterPro" id="IPR000014">
    <property type="entry name" value="PAS"/>
</dbReference>
<dbReference type="InterPro" id="IPR035965">
    <property type="entry name" value="PAS-like_dom_sf"/>
</dbReference>
<evidence type="ECO:0000256" key="1">
    <source>
        <dbReference type="ARBA" id="ARBA00022801"/>
    </source>
</evidence>
<dbReference type="InterPro" id="IPR029016">
    <property type="entry name" value="GAF-like_dom_sf"/>
</dbReference>
<dbReference type="InterPro" id="IPR003018">
    <property type="entry name" value="GAF"/>
</dbReference>
<dbReference type="Pfam" id="PF07228">
    <property type="entry name" value="SpoIIE"/>
    <property type="match status" value="1"/>
</dbReference>
<protein>
    <submittedName>
        <fullName evidence="3">SpoIIE family protein phosphatase</fullName>
    </submittedName>
</protein>
<dbReference type="Pfam" id="PF01590">
    <property type="entry name" value="GAF"/>
    <property type="match status" value="1"/>
</dbReference>
<feature type="domain" description="PAS" evidence="2">
    <location>
        <begin position="19"/>
        <end position="55"/>
    </location>
</feature>
<gene>
    <name evidence="3" type="ORF">ACFSJS_17205</name>
</gene>
<dbReference type="InterPro" id="IPR036890">
    <property type="entry name" value="HATPase_C_sf"/>
</dbReference>
<dbReference type="SMART" id="SM00065">
    <property type="entry name" value="GAF"/>
    <property type="match status" value="1"/>
</dbReference>
<dbReference type="SUPFAM" id="SSF55874">
    <property type="entry name" value="ATPase domain of HSP90 chaperone/DNA topoisomerase II/histidine kinase"/>
    <property type="match status" value="1"/>
</dbReference>
<dbReference type="InterPro" id="IPR052016">
    <property type="entry name" value="Bact_Sigma-Reg"/>
</dbReference>
<dbReference type="PROSITE" id="PS50112">
    <property type="entry name" value="PAS"/>
    <property type="match status" value="1"/>
</dbReference>
<dbReference type="InterPro" id="IPR013656">
    <property type="entry name" value="PAS_4"/>
</dbReference>
<proteinExistence type="predicted"/>
<sequence length="810" mass="87516">MNPSAHPRHGDRLTGGAAVFVLDGRGTVLQCTATVPELTGRPPQEVRGRPMADLVTVPGPWDGPAGHPGTVEFRTALRHRDGTPVEVDAEVLALPPGGEARFLVFAVPVAWSRHRKENQALVRALFTQDRVGLVIRDTDLVATRVNINPDLFGLDRPRNAEGLSDVRLGDIVVPEDAAAIDDQLRRVLRTGEPLIDWEHSARRRIAPDQERMLSVSAFRLEDPHGRPIGVAAVFADITEQYATRRRMALLHAAGARLGRTLDVTRNAEELVGVLVPAFADLVSVDLSDAVSQGREAGRFVPGTVLRRTAVASADGTWPPEVYQPGETVRAREAESEALCDGETVRITDMAAWRERLEIDPERLRLLFPSSAASALFVPLHARGHVLGVLGLWRNRGRTPFSEEEVPLAEEIGSRLALGLDNARRYTRERRTTEALQRSLLPPPVVRLAAAETSGRYAPASTASGTGGGWYDVIRLSGVRVAFVAGRAPGHGVNAAGAMGRLRSAVQTLADLDLPPEELLSHLDDLVTRIGEDEDHRTASVAGSLHGATCLYATYDPVTGQCLVASAGHPPPVLARGRSRTADEVALRPGPPLGGGTEPFEPVELLLHPGDVLAFHSGPLLGRTRDARAGTEHLRGAARAAADTGRPLTDVTEHFLARLREEIREEDLALLLARVDRVPSACTAFWQLPADPGLVSQARALASAQLARWGLEGLVFSTELIVSELVTNAVRYAGGPIGLRLIRDHRLVCEVSDPSQSQPYLRRARLSDEGGRGLFLIAQLAHRWGSRYTPGGKTIWTEQLLEPDGPESGPQ</sequence>
<dbReference type="SUPFAM" id="SSF55781">
    <property type="entry name" value="GAF domain-like"/>
    <property type="match status" value="1"/>
</dbReference>
<organism evidence="3 4">
    <name type="scientific">Streptomyces desertarenae</name>
    <dbReference type="NCBI Taxonomy" id="2666184"/>
    <lineage>
        <taxon>Bacteria</taxon>
        <taxon>Bacillati</taxon>
        <taxon>Actinomycetota</taxon>
        <taxon>Actinomycetes</taxon>
        <taxon>Kitasatosporales</taxon>
        <taxon>Streptomycetaceae</taxon>
        <taxon>Streptomyces</taxon>
    </lineage>
</organism>
<dbReference type="InterPro" id="IPR001932">
    <property type="entry name" value="PPM-type_phosphatase-like_dom"/>
</dbReference>
<dbReference type="SMART" id="SM00331">
    <property type="entry name" value="PP2C_SIG"/>
    <property type="match status" value="1"/>
</dbReference>
<comment type="caution">
    <text evidence="3">The sequence shown here is derived from an EMBL/GenBank/DDBJ whole genome shotgun (WGS) entry which is preliminary data.</text>
</comment>
<dbReference type="EMBL" id="JBHUFU010000009">
    <property type="protein sequence ID" value="MFD1831383.1"/>
    <property type="molecule type" value="Genomic_DNA"/>
</dbReference>
<keyword evidence="1" id="KW-0378">Hydrolase</keyword>
<dbReference type="PANTHER" id="PTHR43156:SF2">
    <property type="entry name" value="STAGE II SPORULATION PROTEIN E"/>
    <property type="match status" value="1"/>
</dbReference>
<dbReference type="PANTHER" id="PTHR43156">
    <property type="entry name" value="STAGE II SPORULATION PROTEIN E-RELATED"/>
    <property type="match status" value="1"/>
</dbReference>
<name>A0ABW4PMC0_9ACTN</name>
<keyword evidence="4" id="KW-1185">Reference proteome</keyword>
<evidence type="ECO:0000313" key="3">
    <source>
        <dbReference type="EMBL" id="MFD1831383.1"/>
    </source>
</evidence>
<dbReference type="Gene3D" id="3.30.450.40">
    <property type="match status" value="1"/>
</dbReference>
<dbReference type="CDD" id="cd00130">
    <property type="entry name" value="PAS"/>
    <property type="match status" value="1"/>
</dbReference>
<dbReference type="Gene3D" id="3.30.565.10">
    <property type="entry name" value="Histidine kinase-like ATPase, C-terminal domain"/>
    <property type="match status" value="1"/>
</dbReference>
<dbReference type="RefSeq" id="WP_380901241.1">
    <property type="nucleotide sequence ID" value="NZ_JBHUFU010000009.1"/>
</dbReference>
<dbReference type="Pfam" id="PF08448">
    <property type="entry name" value="PAS_4"/>
    <property type="match status" value="1"/>
</dbReference>
<dbReference type="Gene3D" id="3.30.450.20">
    <property type="entry name" value="PAS domain"/>
    <property type="match status" value="2"/>
</dbReference>